<evidence type="ECO:0000313" key="13">
    <source>
        <dbReference type="Proteomes" id="UP000198644"/>
    </source>
</evidence>
<evidence type="ECO:0000259" key="9">
    <source>
        <dbReference type="PROSITE" id="PS50839"/>
    </source>
</evidence>
<dbReference type="InterPro" id="IPR052155">
    <property type="entry name" value="Biofilm_reg_signaling"/>
</dbReference>
<name>A0A1I6I952_9GAMM</name>
<comment type="subcellular location">
    <subcellularLocation>
        <location evidence="1">Membrane</location>
    </subcellularLocation>
</comment>
<dbReference type="PROSITE" id="PS50839">
    <property type="entry name" value="CHASE"/>
    <property type="match status" value="1"/>
</dbReference>
<evidence type="ECO:0000259" key="10">
    <source>
        <dbReference type="PROSITE" id="PS50883"/>
    </source>
</evidence>
<dbReference type="Gene3D" id="3.20.20.450">
    <property type="entry name" value="EAL domain"/>
    <property type="match status" value="1"/>
</dbReference>
<dbReference type="CDD" id="cd01948">
    <property type="entry name" value="EAL"/>
    <property type="match status" value="1"/>
</dbReference>
<dbReference type="FunFam" id="3.20.20.450:FF:000001">
    <property type="entry name" value="Cyclic di-GMP phosphodiesterase yahA"/>
    <property type="match status" value="1"/>
</dbReference>
<accession>A0A1I6I952</accession>
<keyword evidence="4 8" id="KW-0812">Transmembrane</keyword>
<dbReference type="NCBIfam" id="TIGR00254">
    <property type="entry name" value="GGDEF"/>
    <property type="match status" value="1"/>
</dbReference>
<dbReference type="PANTHER" id="PTHR44757">
    <property type="entry name" value="DIGUANYLATE CYCLASE DGCP"/>
    <property type="match status" value="1"/>
</dbReference>
<dbReference type="AlphaFoldDB" id="A0A1I6I952"/>
<dbReference type="SMART" id="SM00052">
    <property type="entry name" value="EAL"/>
    <property type="match status" value="1"/>
</dbReference>
<feature type="coiled-coil region" evidence="7">
    <location>
        <begin position="283"/>
        <end position="320"/>
    </location>
</feature>
<dbReference type="Proteomes" id="UP000198644">
    <property type="component" value="Unassembled WGS sequence"/>
</dbReference>
<dbReference type="STRING" id="650891.SAMN05216203_1982"/>
<keyword evidence="5 8" id="KW-1133">Transmembrane helix</keyword>
<dbReference type="CDD" id="cd01949">
    <property type="entry name" value="GGDEF"/>
    <property type="match status" value="1"/>
</dbReference>
<dbReference type="Gene3D" id="3.30.450.350">
    <property type="entry name" value="CHASE domain"/>
    <property type="match status" value="1"/>
</dbReference>
<evidence type="ECO:0000256" key="7">
    <source>
        <dbReference type="SAM" id="Coils"/>
    </source>
</evidence>
<keyword evidence="6 8" id="KW-0472">Membrane</keyword>
<dbReference type="SMART" id="SM00267">
    <property type="entry name" value="GGDEF"/>
    <property type="match status" value="1"/>
</dbReference>
<dbReference type="GO" id="GO:0007165">
    <property type="term" value="P:signal transduction"/>
    <property type="evidence" value="ECO:0007669"/>
    <property type="project" value="UniProtKB-ARBA"/>
</dbReference>
<dbReference type="Pfam" id="PF00990">
    <property type="entry name" value="GGDEF"/>
    <property type="match status" value="1"/>
</dbReference>
<dbReference type="InterPro" id="IPR035919">
    <property type="entry name" value="EAL_sf"/>
</dbReference>
<dbReference type="PROSITE" id="PS50887">
    <property type="entry name" value="GGDEF"/>
    <property type="match status" value="1"/>
</dbReference>
<dbReference type="InterPro" id="IPR001633">
    <property type="entry name" value="EAL_dom"/>
</dbReference>
<evidence type="ECO:0000256" key="2">
    <source>
        <dbReference type="ARBA" id="ARBA00012282"/>
    </source>
</evidence>
<keyword evidence="3" id="KW-0973">c-di-GMP</keyword>
<dbReference type="PROSITE" id="PS50883">
    <property type="entry name" value="EAL"/>
    <property type="match status" value="1"/>
</dbReference>
<sequence>MRQPRPLSLMIVRQLMRPGFPIVVLLTFLAIATGLKMGLDSAEDTQIQQTLAAETNDLARQLEQDFLNHVLALRRMAERREARPDMPVEVWRRDARQYLEDFRTFQAIEWIDQSFTIRWLEPMEGNEGVLGYNVAFSDARRKALEEAQETGEPDISGVIELEQGGTGLVVYAPIGEGNQSNGFIAGVFRMERLADALVLPRIRDRFSLALIEDGSVAFSLLSDQPTADRFSYTSALDLPSVTWSLRATPTLPWMNRYRSIWPWVTFISMVALGILVSLSILLAQLILKRNQDLLRTRRELEAEIDQRVAVQQDLARLESTDALTGLANRRFFMEDLEHTLTQADRKMQQVALIMMDLDRFQTLNDSLGHQFGDELLIRVSQRLNRLSDERVMVAYSGGDEFMICQQHVGNIDDVIHLLGQIKSCFARPFQVHGEPHSITATMGVAVYPQSGLDADILLRNADIALYRAKERGRNTYQFYTEGMQDREVRRLELDKDLSEALAGDQFELHYQPQLDLITSRACSVEALIRWNHPQRGMVPPVEFIPLAEESGRIAEIGRWVIQAACRQLRAWQNTNLSHLRIAINLSGRELDQPDLPDYIGQCLLDSGVAPHQLEIELTEESFIANIEHNHEQLRRISELGVHLAIDDFGVGYSSLGYLRNFPVDLLKIDRSFITNVAQQQDDAVITRAIINLAHNLGIRVVAEGVETKEQLRFLYNHQCDLAQGYLVGRPMPARKLAEKLTQGLLPESLKHNS</sequence>
<keyword evidence="7" id="KW-0175">Coiled coil</keyword>
<evidence type="ECO:0000256" key="6">
    <source>
        <dbReference type="ARBA" id="ARBA00023136"/>
    </source>
</evidence>
<dbReference type="EC" id="3.1.4.52" evidence="2"/>
<evidence type="ECO:0000256" key="8">
    <source>
        <dbReference type="SAM" id="Phobius"/>
    </source>
</evidence>
<reference evidence="12 13" key="1">
    <citation type="submission" date="2016-10" db="EMBL/GenBank/DDBJ databases">
        <authorList>
            <person name="de Groot N.N."/>
        </authorList>
    </citation>
    <scope>NUCLEOTIDE SEQUENCE [LARGE SCALE GENOMIC DNA]</scope>
    <source>
        <strain evidence="12 13">CGMCC 1.9167</strain>
    </source>
</reference>
<dbReference type="Pfam" id="PF00563">
    <property type="entry name" value="EAL"/>
    <property type="match status" value="1"/>
</dbReference>
<evidence type="ECO:0000256" key="1">
    <source>
        <dbReference type="ARBA" id="ARBA00004370"/>
    </source>
</evidence>
<dbReference type="SUPFAM" id="SSF55073">
    <property type="entry name" value="Nucleotide cyclase"/>
    <property type="match status" value="1"/>
</dbReference>
<feature type="domain" description="EAL" evidence="10">
    <location>
        <begin position="490"/>
        <end position="744"/>
    </location>
</feature>
<evidence type="ECO:0000313" key="12">
    <source>
        <dbReference type="EMBL" id="SFR63236.1"/>
    </source>
</evidence>
<dbReference type="InterPro" id="IPR043128">
    <property type="entry name" value="Rev_trsase/Diguanyl_cyclase"/>
</dbReference>
<dbReference type="PANTHER" id="PTHR44757:SF2">
    <property type="entry name" value="BIOFILM ARCHITECTURE MAINTENANCE PROTEIN MBAA"/>
    <property type="match status" value="1"/>
</dbReference>
<dbReference type="EMBL" id="FOYW01000001">
    <property type="protein sequence ID" value="SFR63236.1"/>
    <property type="molecule type" value="Genomic_DNA"/>
</dbReference>
<dbReference type="InterPro" id="IPR029787">
    <property type="entry name" value="Nucleotide_cyclase"/>
</dbReference>
<feature type="domain" description="CHASE" evidence="9">
    <location>
        <begin position="112"/>
        <end position="197"/>
    </location>
</feature>
<dbReference type="Pfam" id="PF03924">
    <property type="entry name" value="CHASE"/>
    <property type="match status" value="1"/>
</dbReference>
<dbReference type="InterPro" id="IPR006189">
    <property type="entry name" value="CHASE_dom"/>
</dbReference>
<gene>
    <name evidence="12" type="ORF">SAMN05216203_1982</name>
</gene>
<proteinExistence type="predicted"/>
<evidence type="ECO:0000259" key="11">
    <source>
        <dbReference type="PROSITE" id="PS50887"/>
    </source>
</evidence>
<dbReference type="GO" id="GO:0071111">
    <property type="term" value="F:cyclic-guanylate-specific phosphodiesterase activity"/>
    <property type="evidence" value="ECO:0007669"/>
    <property type="project" value="UniProtKB-EC"/>
</dbReference>
<organism evidence="12 13">
    <name type="scientific">Marinobacter daqiaonensis</name>
    <dbReference type="NCBI Taxonomy" id="650891"/>
    <lineage>
        <taxon>Bacteria</taxon>
        <taxon>Pseudomonadati</taxon>
        <taxon>Pseudomonadota</taxon>
        <taxon>Gammaproteobacteria</taxon>
        <taxon>Pseudomonadales</taxon>
        <taxon>Marinobacteraceae</taxon>
        <taxon>Marinobacter</taxon>
    </lineage>
</organism>
<dbReference type="InterPro" id="IPR000160">
    <property type="entry name" value="GGDEF_dom"/>
</dbReference>
<dbReference type="Gene3D" id="3.30.70.270">
    <property type="match status" value="1"/>
</dbReference>
<dbReference type="RefSeq" id="WP_227662833.1">
    <property type="nucleotide sequence ID" value="NZ_FOYW01000001.1"/>
</dbReference>
<dbReference type="GO" id="GO:0016020">
    <property type="term" value="C:membrane"/>
    <property type="evidence" value="ECO:0007669"/>
    <property type="project" value="UniProtKB-SubCell"/>
</dbReference>
<dbReference type="SUPFAM" id="SSF141868">
    <property type="entry name" value="EAL domain-like"/>
    <property type="match status" value="1"/>
</dbReference>
<feature type="transmembrane region" description="Helical" evidence="8">
    <location>
        <begin position="260"/>
        <end position="287"/>
    </location>
</feature>
<protein>
    <recommendedName>
        <fullName evidence="2">cyclic-guanylate-specific phosphodiesterase</fullName>
        <ecNumber evidence="2">3.1.4.52</ecNumber>
    </recommendedName>
</protein>
<evidence type="ECO:0000256" key="5">
    <source>
        <dbReference type="ARBA" id="ARBA00022989"/>
    </source>
</evidence>
<dbReference type="InterPro" id="IPR042240">
    <property type="entry name" value="CHASE_sf"/>
</dbReference>
<evidence type="ECO:0000256" key="3">
    <source>
        <dbReference type="ARBA" id="ARBA00022636"/>
    </source>
</evidence>
<feature type="domain" description="GGDEF" evidence="11">
    <location>
        <begin position="348"/>
        <end position="481"/>
    </location>
</feature>
<keyword evidence="13" id="KW-1185">Reference proteome</keyword>
<dbReference type="SMART" id="SM01079">
    <property type="entry name" value="CHASE"/>
    <property type="match status" value="1"/>
</dbReference>
<evidence type="ECO:0000256" key="4">
    <source>
        <dbReference type="ARBA" id="ARBA00022692"/>
    </source>
</evidence>